<evidence type="ECO:0000256" key="2">
    <source>
        <dbReference type="ARBA" id="ARBA00022827"/>
    </source>
</evidence>
<evidence type="ECO:0000256" key="1">
    <source>
        <dbReference type="ARBA" id="ARBA00022630"/>
    </source>
</evidence>
<dbReference type="PRINTS" id="PR00420">
    <property type="entry name" value="RNGMNOXGNASE"/>
</dbReference>
<keyword evidence="1" id="KW-0285">Flavoprotein</keyword>
<dbReference type="InterPro" id="IPR036188">
    <property type="entry name" value="FAD/NAD-bd_sf"/>
</dbReference>
<evidence type="ECO:0000259" key="4">
    <source>
        <dbReference type="Pfam" id="PF01494"/>
    </source>
</evidence>
<dbReference type="SUPFAM" id="SSF54373">
    <property type="entry name" value="FAD-linked reductases, C-terminal domain"/>
    <property type="match status" value="1"/>
</dbReference>
<reference evidence="6" key="2">
    <citation type="submission" date="2015-01" db="EMBL/GenBank/DDBJ databases">
        <title>Evolutionary Origins and Diversification of the Mycorrhizal Mutualists.</title>
        <authorList>
            <consortium name="DOE Joint Genome Institute"/>
            <consortium name="Mycorrhizal Genomics Consortium"/>
            <person name="Kohler A."/>
            <person name="Kuo A."/>
            <person name="Nagy L.G."/>
            <person name="Floudas D."/>
            <person name="Copeland A."/>
            <person name="Barry K.W."/>
            <person name="Cichocki N."/>
            <person name="Veneault-Fourrey C."/>
            <person name="LaButti K."/>
            <person name="Lindquist E.A."/>
            <person name="Lipzen A."/>
            <person name="Lundell T."/>
            <person name="Morin E."/>
            <person name="Murat C."/>
            <person name="Riley R."/>
            <person name="Ohm R."/>
            <person name="Sun H."/>
            <person name="Tunlid A."/>
            <person name="Henrissat B."/>
            <person name="Grigoriev I.V."/>
            <person name="Hibbett D.S."/>
            <person name="Martin F."/>
        </authorList>
    </citation>
    <scope>NUCLEOTIDE SEQUENCE [LARGE SCALE GENOMIC DNA]</scope>
    <source>
        <strain evidence="6">Zn</strain>
    </source>
</reference>
<dbReference type="Gene3D" id="3.50.50.60">
    <property type="entry name" value="FAD/NAD(P)-binding domain"/>
    <property type="match status" value="1"/>
</dbReference>
<reference evidence="5 6" key="1">
    <citation type="submission" date="2014-04" db="EMBL/GenBank/DDBJ databases">
        <authorList>
            <consortium name="DOE Joint Genome Institute"/>
            <person name="Kuo A."/>
            <person name="Martino E."/>
            <person name="Perotto S."/>
            <person name="Kohler A."/>
            <person name="Nagy L.G."/>
            <person name="Floudas D."/>
            <person name="Copeland A."/>
            <person name="Barry K.W."/>
            <person name="Cichocki N."/>
            <person name="Veneault-Fourrey C."/>
            <person name="LaButti K."/>
            <person name="Lindquist E.A."/>
            <person name="Lipzen A."/>
            <person name="Lundell T."/>
            <person name="Morin E."/>
            <person name="Murat C."/>
            <person name="Sun H."/>
            <person name="Tunlid A."/>
            <person name="Henrissat B."/>
            <person name="Grigoriev I.V."/>
            <person name="Hibbett D.S."/>
            <person name="Martin F."/>
            <person name="Nordberg H.P."/>
            <person name="Cantor M.N."/>
            <person name="Hua S.X."/>
        </authorList>
    </citation>
    <scope>NUCLEOTIDE SEQUENCE [LARGE SCALE GENOMIC DNA]</scope>
    <source>
        <strain evidence="5 6">Zn</strain>
    </source>
</reference>
<gene>
    <name evidence="5" type="ORF">OIDMADRAFT_185489</name>
</gene>
<dbReference type="HOGENOM" id="CLU_009665_6_3_1"/>
<sequence length="420" mass="45888">MDRPICPPKIAIIGAGIGGLALAIGLTRRNVDYTIYEAGSQFSAVGAGIALGPNSLRAMTLIDPRLMELYKGISRGNRSPEKAHIFADFMLAEPGFGVNSGWEGAPVGSKDFTKSGAHRKDLLDIMTRLFPTENVRFSKRAVEVRQTGQKVVIQFADGEAVDVDAVIGCDGAKGVTRHAVLTENYPDHVTARYSGRYVYRVVIPPTEAQQALGAYADDGKMFLGPGHYFALYKMSGGRLNLVAGRQKNDEWTHDQWTQDVTREEMLADFKGCDPRLIELLGSANPTRWGLFHHPSTPTYLKGHVVLLGDAAHASTPHQGSGAGQCLEDALVLSHLLAMVTDTSHLEAAFDVYDAICRPRGQKIVRTSNEAGHLYTLTHPECGEDITKVVANANQRFKWIWTHDLEADLKLAEQQFAALHG</sequence>
<keyword evidence="3" id="KW-0560">Oxidoreductase</keyword>
<dbReference type="InterPro" id="IPR051104">
    <property type="entry name" value="FAD_monoxygenase"/>
</dbReference>
<organism evidence="5 6">
    <name type="scientific">Oidiodendron maius (strain Zn)</name>
    <dbReference type="NCBI Taxonomy" id="913774"/>
    <lineage>
        <taxon>Eukaryota</taxon>
        <taxon>Fungi</taxon>
        <taxon>Dikarya</taxon>
        <taxon>Ascomycota</taxon>
        <taxon>Pezizomycotina</taxon>
        <taxon>Leotiomycetes</taxon>
        <taxon>Leotiomycetes incertae sedis</taxon>
        <taxon>Myxotrichaceae</taxon>
        <taxon>Oidiodendron</taxon>
    </lineage>
</organism>
<feature type="domain" description="FAD-binding" evidence="4">
    <location>
        <begin position="10"/>
        <end position="366"/>
    </location>
</feature>
<dbReference type="SUPFAM" id="SSF51905">
    <property type="entry name" value="FAD/NAD(P)-binding domain"/>
    <property type="match status" value="1"/>
</dbReference>
<dbReference type="Pfam" id="PF01494">
    <property type="entry name" value="FAD_binding_3"/>
    <property type="match status" value="1"/>
</dbReference>
<dbReference type="InterPro" id="IPR002938">
    <property type="entry name" value="FAD-bd"/>
</dbReference>
<dbReference type="GO" id="GO:0044550">
    <property type="term" value="P:secondary metabolite biosynthetic process"/>
    <property type="evidence" value="ECO:0007669"/>
    <property type="project" value="TreeGrafter"/>
</dbReference>
<evidence type="ECO:0000313" key="5">
    <source>
        <dbReference type="EMBL" id="KIN07129.1"/>
    </source>
</evidence>
<evidence type="ECO:0000256" key="3">
    <source>
        <dbReference type="ARBA" id="ARBA00023002"/>
    </source>
</evidence>
<accession>A0A0C3D729</accession>
<keyword evidence="6" id="KW-1185">Reference proteome</keyword>
<dbReference type="InParanoid" id="A0A0C3D729"/>
<dbReference type="PANTHER" id="PTHR46720:SF3">
    <property type="entry name" value="FAD-BINDING DOMAIN-CONTAINING PROTEIN-RELATED"/>
    <property type="match status" value="1"/>
</dbReference>
<evidence type="ECO:0000313" key="6">
    <source>
        <dbReference type="Proteomes" id="UP000054321"/>
    </source>
</evidence>
<dbReference type="GO" id="GO:0071949">
    <property type="term" value="F:FAD binding"/>
    <property type="evidence" value="ECO:0007669"/>
    <property type="project" value="InterPro"/>
</dbReference>
<name>A0A0C3D729_OIDMZ</name>
<dbReference type="STRING" id="913774.A0A0C3D729"/>
<dbReference type="EMBL" id="KN832870">
    <property type="protein sequence ID" value="KIN07129.1"/>
    <property type="molecule type" value="Genomic_DNA"/>
</dbReference>
<dbReference type="OrthoDB" id="417877at2759"/>
<protein>
    <recommendedName>
        <fullName evidence="4">FAD-binding domain-containing protein</fullName>
    </recommendedName>
</protein>
<keyword evidence="2" id="KW-0274">FAD</keyword>
<dbReference type="GO" id="GO:0016491">
    <property type="term" value="F:oxidoreductase activity"/>
    <property type="evidence" value="ECO:0007669"/>
    <property type="project" value="UniProtKB-KW"/>
</dbReference>
<dbReference type="Proteomes" id="UP000054321">
    <property type="component" value="Unassembled WGS sequence"/>
</dbReference>
<dbReference type="AlphaFoldDB" id="A0A0C3D729"/>
<dbReference type="PANTHER" id="PTHR46720">
    <property type="entry name" value="HYDROXYLASE, PUTATIVE (AFU_ORTHOLOGUE AFUA_3G01460)-RELATED"/>
    <property type="match status" value="1"/>
</dbReference>
<proteinExistence type="predicted"/>